<name>A0AAN7C344_9PEZI</name>
<sequence length="246" mass="28024">MSALPFGLLLKWSDGTSLDEVNATRAVRAAGIPAPKVVMYGIHRDKPWASVSILMTRLRGLELGDVQEFLEDEQKQAIERELGIILDTMRSWPNPYGESRICSISGGAIRSVRMPNHTVGPYDSEEEFTAYLLSAASSHSFNSKEESEQTLAAGRRMEELKHRIVFSHGEFYIHNILVHEGHVSGLIDWETAGWYPEYWEFTTPLRWASLLPEWRGLLLRLGGHNYARELEAEQAIRKLTVDSWIW</sequence>
<evidence type="ECO:0000313" key="3">
    <source>
        <dbReference type="Proteomes" id="UP001303760"/>
    </source>
</evidence>
<dbReference type="AlphaFoldDB" id="A0AAN7C344"/>
<dbReference type="Pfam" id="PF01636">
    <property type="entry name" value="APH"/>
    <property type="match status" value="1"/>
</dbReference>
<accession>A0AAN7C344</accession>
<evidence type="ECO:0000313" key="2">
    <source>
        <dbReference type="EMBL" id="KAK4234360.1"/>
    </source>
</evidence>
<comment type="caution">
    <text evidence="2">The sequence shown here is derived from an EMBL/GenBank/DDBJ whole genome shotgun (WGS) entry which is preliminary data.</text>
</comment>
<feature type="domain" description="Aminoglycoside phosphotransferase" evidence="1">
    <location>
        <begin position="12"/>
        <end position="227"/>
    </location>
</feature>
<dbReference type="PANTHER" id="PTHR21310:SF55">
    <property type="entry name" value="AMINOGLYCOSIDE PHOSPHOTRANSFERASE DOMAIN-CONTAINING PROTEIN"/>
    <property type="match status" value="1"/>
</dbReference>
<dbReference type="PANTHER" id="PTHR21310">
    <property type="entry name" value="AMINOGLYCOSIDE PHOSPHOTRANSFERASE-RELATED-RELATED"/>
    <property type="match status" value="1"/>
</dbReference>
<gene>
    <name evidence="2" type="ORF">C8A03DRAFT_37875</name>
</gene>
<dbReference type="InterPro" id="IPR002575">
    <property type="entry name" value="Aminoglycoside_PTrfase"/>
</dbReference>
<dbReference type="EMBL" id="MU860380">
    <property type="protein sequence ID" value="KAK4234360.1"/>
    <property type="molecule type" value="Genomic_DNA"/>
</dbReference>
<organism evidence="2 3">
    <name type="scientific">Achaetomium macrosporum</name>
    <dbReference type="NCBI Taxonomy" id="79813"/>
    <lineage>
        <taxon>Eukaryota</taxon>
        <taxon>Fungi</taxon>
        <taxon>Dikarya</taxon>
        <taxon>Ascomycota</taxon>
        <taxon>Pezizomycotina</taxon>
        <taxon>Sordariomycetes</taxon>
        <taxon>Sordariomycetidae</taxon>
        <taxon>Sordariales</taxon>
        <taxon>Chaetomiaceae</taxon>
        <taxon>Achaetomium</taxon>
    </lineage>
</organism>
<reference evidence="2" key="2">
    <citation type="submission" date="2023-05" db="EMBL/GenBank/DDBJ databases">
        <authorList>
            <consortium name="Lawrence Berkeley National Laboratory"/>
            <person name="Steindorff A."/>
            <person name="Hensen N."/>
            <person name="Bonometti L."/>
            <person name="Westerberg I."/>
            <person name="Brannstrom I.O."/>
            <person name="Guillou S."/>
            <person name="Cros-Aarteil S."/>
            <person name="Calhoun S."/>
            <person name="Haridas S."/>
            <person name="Kuo A."/>
            <person name="Mondo S."/>
            <person name="Pangilinan J."/>
            <person name="Riley R."/>
            <person name="Labutti K."/>
            <person name="Andreopoulos B."/>
            <person name="Lipzen A."/>
            <person name="Chen C."/>
            <person name="Yanf M."/>
            <person name="Daum C."/>
            <person name="Ng V."/>
            <person name="Clum A."/>
            <person name="Ohm R."/>
            <person name="Martin F."/>
            <person name="Silar P."/>
            <person name="Natvig D."/>
            <person name="Lalanne C."/>
            <person name="Gautier V."/>
            <person name="Ament-Velasquez S.L."/>
            <person name="Kruys A."/>
            <person name="Hutchinson M.I."/>
            <person name="Powell A.J."/>
            <person name="Barry K."/>
            <person name="Miller A.N."/>
            <person name="Grigoriev I.V."/>
            <person name="Debuchy R."/>
            <person name="Gladieux P."/>
            <person name="Thoren M.H."/>
            <person name="Johannesson H."/>
        </authorList>
    </citation>
    <scope>NUCLEOTIDE SEQUENCE</scope>
    <source>
        <strain evidence="2">CBS 532.94</strain>
    </source>
</reference>
<reference evidence="2" key="1">
    <citation type="journal article" date="2023" name="Mol. Phylogenet. Evol.">
        <title>Genome-scale phylogeny and comparative genomics of the fungal order Sordariales.</title>
        <authorList>
            <person name="Hensen N."/>
            <person name="Bonometti L."/>
            <person name="Westerberg I."/>
            <person name="Brannstrom I.O."/>
            <person name="Guillou S."/>
            <person name="Cros-Aarteil S."/>
            <person name="Calhoun S."/>
            <person name="Haridas S."/>
            <person name="Kuo A."/>
            <person name="Mondo S."/>
            <person name="Pangilinan J."/>
            <person name="Riley R."/>
            <person name="LaButti K."/>
            <person name="Andreopoulos B."/>
            <person name="Lipzen A."/>
            <person name="Chen C."/>
            <person name="Yan M."/>
            <person name="Daum C."/>
            <person name="Ng V."/>
            <person name="Clum A."/>
            <person name="Steindorff A."/>
            <person name="Ohm R.A."/>
            <person name="Martin F."/>
            <person name="Silar P."/>
            <person name="Natvig D.O."/>
            <person name="Lalanne C."/>
            <person name="Gautier V."/>
            <person name="Ament-Velasquez S.L."/>
            <person name="Kruys A."/>
            <person name="Hutchinson M.I."/>
            <person name="Powell A.J."/>
            <person name="Barry K."/>
            <person name="Miller A.N."/>
            <person name="Grigoriev I.V."/>
            <person name="Debuchy R."/>
            <person name="Gladieux P."/>
            <person name="Hiltunen Thoren M."/>
            <person name="Johannesson H."/>
        </authorList>
    </citation>
    <scope>NUCLEOTIDE SEQUENCE</scope>
    <source>
        <strain evidence="2">CBS 532.94</strain>
    </source>
</reference>
<keyword evidence="3" id="KW-1185">Reference proteome</keyword>
<dbReference type="Proteomes" id="UP001303760">
    <property type="component" value="Unassembled WGS sequence"/>
</dbReference>
<dbReference type="Gene3D" id="3.90.1200.10">
    <property type="match status" value="1"/>
</dbReference>
<evidence type="ECO:0000259" key="1">
    <source>
        <dbReference type="Pfam" id="PF01636"/>
    </source>
</evidence>
<dbReference type="InterPro" id="IPR051678">
    <property type="entry name" value="AGP_Transferase"/>
</dbReference>
<protein>
    <submittedName>
        <fullName evidence="2">Aminoglycoside phosphotransferase</fullName>
    </submittedName>
</protein>
<dbReference type="InterPro" id="IPR011009">
    <property type="entry name" value="Kinase-like_dom_sf"/>
</dbReference>
<dbReference type="SUPFAM" id="SSF56112">
    <property type="entry name" value="Protein kinase-like (PK-like)"/>
    <property type="match status" value="1"/>
</dbReference>
<proteinExistence type="predicted"/>